<comment type="similarity">
    <text evidence="1">Belongs to the CCZ1 family.</text>
</comment>
<feature type="domain" description="CCZ1/INTU/HSP4 first Longin" evidence="3">
    <location>
        <begin position="38"/>
        <end position="181"/>
    </location>
</feature>
<dbReference type="Proteomes" id="UP000054248">
    <property type="component" value="Unassembled WGS sequence"/>
</dbReference>
<feature type="compositionally biased region" description="Basic and acidic residues" evidence="2">
    <location>
        <begin position="450"/>
        <end position="461"/>
    </location>
</feature>
<feature type="compositionally biased region" description="Polar residues" evidence="2">
    <location>
        <begin position="140"/>
        <end position="149"/>
    </location>
</feature>
<reference evidence="5" key="2">
    <citation type="submission" date="2015-01" db="EMBL/GenBank/DDBJ databases">
        <title>Evolutionary Origins and Diversification of the Mycorrhizal Mutualists.</title>
        <authorList>
            <consortium name="DOE Joint Genome Institute"/>
            <consortium name="Mycorrhizal Genomics Consortium"/>
            <person name="Kohler A."/>
            <person name="Kuo A."/>
            <person name="Nagy L.G."/>
            <person name="Floudas D."/>
            <person name="Copeland A."/>
            <person name="Barry K.W."/>
            <person name="Cichocki N."/>
            <person name="Veneault-Fourrey C."/>
            <person name="LaButti K."/>
            <person name="Lindquist E.A."/>
            <person name="Lipzen A."/>
            <person name="Lundell T."/>
            <person name="Morin E."/>
            <person name="Murat C."/>
            <person name="Riley R."/>
            <person name="Ohm R."/>
            <person name="Sun H."/>
            <person name="Tunlid A."/>
            <person name="Henrissat B."/>
            <person name="Grigoriev I.V."/>
            <person name="Hibbett D.S."/>
            <person name="Martin F."/>
        </authorList>
    </citation>
    <scope>NUCLEOTIDE SEQUENCE [LARGE SCALE GENOMIC DNA]</scope>
    <source>
        <strain evidence="5">MUT 4182</strain>
    </source>
</reference>
<evidence type="ECO:0000256" key="2">
    <source>
        <dbReference type="SAM" id="MobiDB-lite"/>
    </source>
</evidence>
<dbReference type="InterPro" id="IPR043987">
    <property type="entry name" value="CCZ1/INTU/HSP4_longin_1"/>
</dbReference>
<feature type="compositionally biased region" description="Polar residues" evidence="2">
    <location>
        <begin position="423"/>
        <end position="432"/>
    </location>
</feature>
<feature type="region of interest" description="Disordered" evidence="2">
    <location>
        <begin position="485"/>
        <end position="543"/>
    </location>
</feature>
<proteinExistence type="inferred from homology"/>
<evidence type="ECO:0000313" key="5">
    <source>
        <dbReference type="Proteomes" id="UP000054248"/>
    </source>
</evidence>
<dbReference type="OrthoDB" id="240546at2759"/>
<keyword evidence="5" id="KW-1185">Reference proteome</keyword>
<dbReference type="GO" id="GO:0016192">
    <property type="term" value="P:vesicle-mediated transport"/>
    <property type="evidence" value="ECO:0007669"/>
    <property type="project" value="InterPro"/>
</dbReference>
<dbReference type="InterPro" id="IPR013176">
    <property type="entry name" value="Ccz1"/>
</dbReference>
<reference evidence="4 5" key="1">
    <citation type="submission" date="2014-04" db="EMBL/GenBank/DDBJ databases">
        <authorList>
            <consortium name="DOE Joint Genome Institute"/>
            <person name="Kuo A."/>
            <person name="Girlanda M."/>
            <person name="Perotto S."/>
            <person name="Kohler A."/>
            <person name="Nagy L.G."/>
            <person name="Floudas D."/>
            <person name="Copeland A."/>
            <person name="Barry K.W."/>
            <person name="Cichocki N."/>
            <person name="Veneault-Fourrey C."/>
            <person name="LaButti K."/>
            <person name="Lindquist E.A."/>
            <person name="Lipzen A."/>
            <person name="Lundell T."/>
            <person name="Morin E."/>
            <person name="Murat C."/>
            <person name="Sun H."/>
            <person name="Tunlid A."/>
            <person name="Henrissat B."/>
            <person name="Grigoriev I.V."/>
            <person name="Hibbett D.S."/>
            <person name="Martin F."/>
            <person name="Nordberg H.P."/>
            <person name="Cantor M.N."/>
            <person name="Hua S.X."/>
        </authorList>
    </citation>
    <scope>NUCLEOTIDE SEQUENCE [LARGE SCALE GENOMIC DNA]</scope>
    <source>
        <strain evidence="4 5">MUT 4182</strain>
    </source>
</reference>
<dbReference type="EMBL" id="KN822977">
    <property type="protein sequence ID" value="KIO29914.1"/>
    <property type="molecule type" value="Genomic_DNA"/>
</dbReference>
<dbReference type="PANTHER" id="PTHR13056:SF0">
    <property type="entry name" value="VACUOLAR FUSION PROTEIN CCZ1 HOMOLOG-RELATED"/>
    <property type="match status" value="1"/>
</dbReference>
<dbReference type="HOGENOM" id="CLU_012738_0_0_1"/>
<protein>
    <recommendedName>
        <fullName evidence="3">CCZ1/INTU/HSP4 first Longin domain-containing protein</fullName>
    </recommendedName>
</protein>
<gene>
    <name evidence="4" type="ORF">M407DRAFT_20977</name>
</gene>
<dbReference type="GO" id="GO:0035658">
    <property type="term" value="C:Mon1-Ccz1 complex"/>
    <property type="evidence" value="ECO:0007669"/>
    <property type="project" value="InterPro"/>
</dbReference>
<accession>A0A0C3QQP4</accession>
<organism evidence="4 5">
    <name type="scientific">Tulasnella calospora MUT 4182</name>
    <dbReference type="NCBI Taxonomy" id="1051891"/>
    <lineage>
        <taxon>Eukaryota</taxon>
        <taxon>Fungi</taxon>
        <taxon>Dikarya</taxon>
        <taxon>Basidiomycota</taxon>
        <taxon>Agaricomycotina</taxon>
        <taxon>Agaricomycetes</taxon>
        <taxon>Cantharellales</taxon>
        <taxon>Tulasnellaceae</taxon>
        <taxon>Tulasnella</taxon>
    </lineage>
</organism>
<feature type="region of interest" description="Disordered" evidence="2">
    <location>
        <begin position="313"/>
        <end position="342"/>
    </location>
</feature>
<evidence type="ECO:0000259" key="3">
    <source>
        <dbReference type="Pfam" id="PF19031"/>
    </source>
</evidence>
<name>A0A0C3QQP4_9AGAM</name>
<evidence type="ECO:0000256" key="1">
    <source>
        <dbReference type="ARBA" id="ARBA00005352"/>
    </source>
</evidence>
<dbReference type="Pfam" id="PF19031">
    <property type="entry name" value="Intu_longin_1"/>
    <property type="match status" value="1"/>
</dbReference>
<dbReference type="STRING" id="1051891.A0A0C3QQP4"/>
<dbReference type="PANTHER" id="PTHR13056">
    <property type="entry name" value="VACUOLAR FUSION PROTEIN CCZ1 HOMOLOG-RELATED"/>
    <property type="match status" value="1"/>
</dbReference>
<feature type="compositionally biased region" description="Polar residues" evidence="2">
    <location>
        <begin position="381"/>
        <end position="408"/>
    </location>
</feature>
<feature type="compositionally biased region" description="Polar residues" evidence="2">
    <location>
        <begin position="519"/>
        <end position="537"/>
    </location>
</feature>
<feature type="region of interest" description="Disordered" evidence="2">
    <location>
        <begin position="115"/>
        <end position="149"/>
    </location>
</feature>
<sequence length="745" mass="81390">MPPTTPTTGSSPASLNHLVIYNPTLQPDPTASKQPDVDEDDEIEQAHILFYTARDRAVSRDVMLRQVGLAKALNNFSEMFALHGCDSVHSQKRRTVVFSPETDFWMVASVDVPKNPRPTVSTSTSSKDKSKRPHDKNNDKGTSATPATTSDSFEYRENVLFDDVLRTYLRRGYEEFKLLHGSFQQYFTHSSRAALEKSLEQFFTPWAWKWDVDVLSEQSTSSSSDALDDNGPDFSSYLGIPLHQATSSQTKTPNLVLPILDRIYKSVPPATSPAVLCLQPPSAFLPPAIEDAPTIPPSLPRYLLSTIQLPPELRRRPRRASVASTATLRSPPRNHKQAASIAGSTAASFIPRINQGLETVAGVANPKKWGWPGFLTFGKSEGSSVAPSRDASPSRTPKDPVSTSTPGGQSAEKEDGQDGTAVDVTSSGNETEAPSRSETQESDEPVNAHSEQDHPDRKPEETSDIDQSLLLDAIKDVADVMRTVASSEPTITDRPASEVQSPSTPEIPRDTAVLDVPTGATTPPSETDNPNPPTGVTITAPPEDVPSFTNVLIHIDVQLEGSSTPSLKTAKLSYLIRGRLVFALVHDLETQVGGEQPDWQVELVGSICKLLEELDQAIEKENLRSEDKLVGRAQSVDTTRPERTANTRHVIYDPHTEVTSSSSAYDSRSPHYSSAKQLFTSYPTVSEVFARANSLKWFAAKRKSSDAGEGNDQTEKVYSKEAYAEVGRKDASLVDVDQEIDLLMS</sequence>
<feature type="region of interest" description="Disordered" evidence="2">
    <location>
        <begin position="380"/>
        <end position="465"/>
    </location>
</feature>
<evidence type="ECO:0000313" key="4">
    <source>
        <dbReference type="EMBL" id="KIO29914.1"/>
    </source>
</evidence>
<dbReference type="AlphaFoldDB" id="A0A0C3QQP4"/>